<dbReference type="GO" id="GO:0006538">
    <property type="term" value="P:L-glutamate catabolic process"/>
    <property type="evidence" value="ECO:0007669"/>
    <property type="project" value="InterPro"/>
</dbReference>
<evidence type="ECO:0000259" key="6">
    <source>
        <dbReference type="Pfam" id="PF21077"/>
    </source>
</evidence>
<dbReference type="InterPro" id="IPR036291">
    <property type="entry name" value="NAD(P)-bd_dom_sf"/>
</dbReference>
<dbReference type="InterPro" id="IPR049062">
    <property type="entry name" value="NAD_Glu_DH_ACT2"/>
</dbReference>
<sequence length="1615" mass="175475">MGKRVINATAGAVSAIESAASSLPGPMPAAFPSLLYGRAVAEDLEALPADMLARAAAAAYEHLTATRTPETINLRFRDEAFDGQDRQHQLTILEVVNENKPFLLDSTLSELAEQGYEPRLVAHPILAVARDPQGQFVSLAGEAAGRAPEGTRRESLIQIHLDRIDSAEARDRLRTGLEGVYGDVGLAVEDWAAMRGRITEVIQAYRANPPPLPEDEVTEALQFLEWIAGDNFTLLGIRAYRFPGGDAAADPIEGSGLGILRDPAVKVLRKNREMVAVTQEIRAFLAKPQALIITKANVKSRVHRRVHLDYVGVKLFTPEGRLDGELRIVGLLTSNAYTGSALAIPYLRLKVARVAKNIGFDPASYSGRALLNVLDAYPRDELFQIEAGTLESFALAILQLTERPRIRALARVDEFDRFVSILVFIPKDRYDTRVRRRVGEFLAGIYQGRISAAYPAYPEGPLARTHYIIGRDEGKTPKIDRATLESGISAIVRTWSDGLKDVLDQQRAGPAARALAERYSEAFGAAYRDRFSPADTLEDIDILQKLTPERPRAVNLYRREGDPVTRANLKVFSRGVAISLSARVPVLENMGFRVVNERTYNITPQPASGNTADSTRIWLHDMTLERADDGEIDVISLDPAIEAALMAQFRGLAESDRFDQLVLAAGLAWREAALLRALGRYLRQVGAPYAQDYIADALTRHAGIASGLVALFIAKFDPRLSKTERAAKTQAERQAIETALDAVTSLDEDRILRRLVNLIDAGLRTNFFQIGPDGQPRGTISIKYDCARVDALPLPRPLYEIFVYSPRVEGIHLRFGKVARGGLRWSDRPQDFRTEVLGLVKAQQVKNAVIVPVGAKGGFVPKHLPPASDRAAWLAEGTESYRIFVRTLLELTDNLDGETVIPPADTVRHDGDDPYLVVAADKGTATFSDTANALSLEKHHWLGDAFASGGSQGYDHKKMGITARGAWEAVKRHFREIDIDIQTTPFTVAGVGDMSGDVFGNGMLLSPEIKLVAAFDHRDIFLDPAPDPAKALAERQRLFDLPRSSWQDYDKSLISEGGGIFSRQAKSIPLSPAVQAMLDLPKPEVSPPELMTAILKARVDLLWFGGIGTYIRAGDESDAQVGDRANDAIRVTGADIRARVIGEGANLGATQRGRIEAARKGVRLNTDAIDNSAGVNTSDVEVNIKIALADPVKDGRLAEGDRNALLAEMTDEVGLLVLRNNYLQTLALSLTEAKGQAATPGLRYLMQTLEAQGRLDRTVEYLPSDAVLAEREKRGESLTRPELAVLLAYAKLALHDALLESEIPDDLYLNSELVRYFPQALRERYAPEIAGHKLRREIVATQLANAIVNRGGPALVPVLSALTHAQAPAIAAAYAIARDSFDLIALNGAIDALDAKLPGKVQLGLYSAVQELVTNRMGWFLRKGVAKPGAIEPTVAHYAAGVAALAADLDALLPDAAAQARQARIAVLTADGVPETLAARIAGLPSLAQATDIVDIADQARREIAEVARIHFGVDSIFGLSVFAASALAVPATDDYERLARERAIETLSDAQASLTREIASLDGGKGTLEAWQDARREDAERTRSTIQAIAASGLSLPKLMVAAGMLADLPRKTP</sequence>
<dbReference type="InterPro" id="IPR007780">
    <property type="entry name" value="NAD_Glu_DH_bac"/>
</dbReference>
<dbReference type="InterPro" id="IPR049056">
    <property type="entry name" value="NAD_Glu_DH_HM3"/>
</dbReference>
<dbReference type="PATRIC" id="fig|1526658.3.peg.2436"/>
<dbReference type="Proteomes" id="UP000037822">
    <property type="component" value="Unassembled WGS sequence"/>
</dbReference>
<feature type="domain" description="NAD-glutamate dehydrogenase catalytic" evidence="2">
    <location>
        <begin position="736"/>
        <end position="1230"/>
    </location>
</feature>
<feature type="domain" description="NAD-glutamate dehydrogenase N-terminal ACT1" evidence="4">
    <location>
        <begin position="33"/>
        <end position="177"/>
    </location>
</feature>
<dbReference type="InterPro" id="IPR024727">
    <property type="entry name" value="NAD_Glu_DH_N_ACT1"/>
</dbReference>
<dbReference type="Pfam" id="PF05088">
    <property type="entry name" value="Bac_GDH_CD"/>
    <property type="match status" value="1"/>
</dbReference>
<feature type="domain" description="NAD-glutamate dehydrogenase ACT2" evidence="5">
    <location>
        <begin position="407"/>
        <end position="496"/>
    </location>
</feature>
<dbReference type="InterPro" id="IPR049064">
    <property type="entry name" value="NAD_Glu_DH_ACT3"/>
</dbReference>
<dbReference type="InterPro" id="IPR049059">
    <property type="entry name" value="NAD_Glu_DH_HM1"/>
</dbReference>
<evidence type="ECO:0000313" key="8">
    <source>
        <dbReference type="Proteomes" id="UP000037822"/>
    </source>
</evidence>
<gene>
    <name evidence="7" type="ORF">AE618_25205</name>
</gene>
<dbReference type="PANTHER" id="PTHR43403">
    <property type="entry name" value="NAD-SPECIFIC GLUTAMATE DEHYDROGENASE"/>
    <property type="match status" value="1"/>
</dbReference>
<dbReference type="Pfam" id="PF21073">
    <property type="entry name" value="GDH_HM1"/>
    <property type="match status" value="1"/>
</dbReference>
<dbReference type="PIRSF" id="PIRSF036761">
    <property type="entry name" value="GDH_Mll4104"/>
    <property type="match status" value="1"/>
</dbReference>
<protein>
    <submittedName>
        <fullName evidence="7">NAD-glutamate dehydrogenase</fullName>
    </submittedName>
</protein>
<feature type="domain" description="NAD-specific glutamate dehydrogenase C-terminal" evidence="3">
    <location>
        <begin position="1275"/>
        <end position="1607"/>
    </location>
</feature>
<dbReference type="Pfam" id="PF21077">
    <property type="entry name" value="GDH_ACT3"/>
    <property type="match status" value="1"/>
</dbReference>
<comment type="caution">
    <text evidence="7">The sequence shown here is derived from an EMBL/GenBank/DDBJ whole genome shotgun (WGS) entry which is preliminary data.</text>
</comment>
<dbReference type="SUPFAM" id="SSF51735">
    <property type="entry name" value="NAD(P)-binding Rossmann-fold domains"/>
    <property type="match status" value="1"/>
</dbReference>
<dbReference type="Gene3D" id="3.40.50.720">
    <property type="entry name" value="NAD(P)-binding Rossmann-like Domain"/>
    <property type="match status" value="1"/>
</dbReference>
<dbReference type="InterPro" id="IPR048381">
    <property type="entry name" value="GDH_C"/>
</dbReference>
<dbReference type="PANTHER" id="PTHR43403:SF1">
    <property type="entry name" value="NAD-SPECIFIC GLUTAMATE DEHYDROGENASE"/>
    <property type="match status" value="1"/>
</dbReference>
<dbReference type="Pfam" id="PF21076">
    <property type="entry name" value="GDH_ACT2"/>
    <property type="match status" value="1"/>
</dbReference>
<reference evidence="7 8" key="1">
    <citation type="submission" date="2015-07" db="EMBL/GenBank/DDBJ databases">
        <title>Whole genome sequencing of Bosea vaviloviae isolated from cave pool.</title>
        <authorList>
            <person name="Tan N.E.H."/>
            <person name="Lee Y.P."/>
            <person name="Gan H.M."/>
            <person name="Barton H."/>
            <person name="Savka M.A."/>
        </authorList>
    </citation>
    <scope>NUCLEOTIDE SEQUENCE [LARGE SCALE GENOMIC DNA]</scope>
    <source>
        <strain evidence="7 8">SD260</strain>
    </source>
</reference>
<dbReference type="GO" id="GO:0004069">
    <property type="term" value="F:L-aspartate:2-oxoglutarate aminotransferase activity"/>
    <property type="evidence" value="ECO:0007669"/>
    <property type="project" value="InterPro"/>
</dbReference>
<dbReference type="Pfam" id="PF21078">
    <property type="entry name" value="GDH_HM3"/>
    <property type="match status" value="1"/>
</dbReference>
<feature type="domain" description="NAD-glutamate dehydrogenase ACT3" evidence="6">
    <location>
        <begin position="553"/>
        <end position="634"/>
    </location>
</feature>
<dbReference type="RefSeq" id="WP_054211856.1">
    <property type="nucleotide sequence ID" value="NZ_LGSZ01000080.1"/>
</dbReference>
<dbReference type="InterPro" id="IPR028971">
    <property type="entry name" value="NAD-GDH_cat"/>
</dbReference>
<dbReference type="Pfam" id="PF21075">
    <property type="entry name" value="GDH_ACT1"/>
    <property type="match status" value="1"/>
</dbReference>
<evidence type="ECO:0000259" key="2">
    <source>
        <dbReference type="Pfam" id="PF05088"/>
    </source>
</evidence>
<evidence type="ECO:0000259" key="5">
    <source>
        <dbReference type="Pfam" id="PF21076"/>
    </source>
</evidence>
<proteinExistence type="predicted"/>
<dbReference type="Pfam" id="PF21079">
    <property type="entry name" value="GDH_HM2"/>
    <property type="match status" value="1"/>
</dbReference>
<evidence type="ECO:0000313" key="7">
    <source>
        <dbReference type="EMBL" id="KPH75064.1"/>
    </source>
</evidence>
<organism evidence="7 8">
    <name type="scientific">Bosea vaviloviae</name>
    <dbReference type="NCBI Taxonomy" id="1526658"/>
    <lineage>
        <taxon>Bacteria</taxon>
        <taxon>Pseudomonadati</taxon>
        <taxon>Pseudomonadota</taxon>
        <taxon>Alphaproteobacteria</taxon>
        <taxon>Hyphomicrobiales</taxon>
        <taxon>Boseaceae</taxon>
        <taxon>Bosea</taxon>
    </lineage>
</organism>
<evidence type="ECO:0000259" key="3">
    <source>
        <dbReference type="Pfam" id="PF21074"/>
    </source>
</evidence>
<dbReference type="EMBL" id="LGSZ01000080">
    <property type="protein sequence ID" value="KPH75064.1"/>
    <property type="molecule type" value="Genomic_DNA"/>
</dbReference>
<dbReference type="GO" id="GO:0004352">
    <property type="term" value="F:glutamate dehydrogenase (NAD+) activity"/>
    <property type="evidence" value="ECO:0007669"/>
    <property type="project" value="InterPro"/>
</dbReference>
<dbReference type="Pfam" id="PF21074">
    <property type="entry name" value="GDH_C"/>
    <property type="match status" value="1"/>
</dbReference>
<evidence type="ECO:0000259" key="4">
    <source>
        <dbReference type="Pfam" id="PF21075"/>
    </source>
</evidence>
<dbReference type="SUPFAM" id="SSF53223">
    <property type="entry name" value="Aminoacid dehydrogenase-like, N-terminal domain"/>
    <property type="match status" value="1"/>
</dbReference>
<accession>A0A0N0M7V2</accession>
<name>A0A0N0M7V2_9HYPH</name>
<dbReference type="InterPro" id="IPR049058">
    <property type="entry name" value="NAD_Glu_DH_HM2"/>
</dbReference>
<evidence type="ECO:0000256" key="1">
    <source>
        <dbReference type="ARBA" id="ARBA00023002"/>
    </source>
</evidence>
<keyword evidence="1" id="KW-0560">Oxidoreductase</keyword>
<dbReference type="OrthoDB" id="9758052at2"/>
<dbReference type="InterPro" id="IPR046346">
    <property type="entry name" value="Aminoacid_DH-like_N_sf"/>
</dbReference>
<keyword evidence="8" id="KW-1185">Reference proteome</keyword>